<proteinExistence type="predicted"/>
<organism evidence="3 4">
    <name type="scientific">Thermococcus waiotapuensis</name>
    <dbReference type="NCBI Taxonomy" id="90909"/>
    <lineage>
        <taxon>Archaea</taxon>
        <taxon>Methanobacteriati</taxon>
        <taxon>Methanobacteriota</taxon>
        <taxon>Thermococci</taxon>
        <taxon>Thermococcales</taxon>
        <taxon>Thermococcaceae</taxon>
        <taxon>Thermococcus</taxon>
    </lineage>
</organism>
<dbReference type="InterPro" id="IPR010171">
    <property type="entry name" value="CRISPR_Csx1"/>
</dbReference>
<dbReference type="Proteomes" id="UP001245683">
    <property type="component" value="Unassembled WGS sequence"/>
</dbReference>
<dbReference type="EMBL" id="JAVDZE010000001">
    <property type="protein sequence ID" value="MDV3103746.1"/>
    <property type="molecule type" value="Genomic_DNA"/>
</dbReference>
<dbReference type="InterPro" id="IPR013383">
    <property type="entry name" value="CRISPR-assoc_prot_DxTHG_CS"/>
</dbReference>
<evidence type="ECO:0000313" key="4">
    <source>
        <dbReference type="Proteomes" id="UP001245683"/>
    </source>
</evidence>
<evidence type="ECO:0000256" key="1">
    <source>
        <dbReference type="SAM" id="MobiDB-lite"/>
    </source>
</evidence>
<protein>
    <submittedName>
        <fullName evidence="3">CRISPR-associated CARF protein Csx1</fullName>
    </submittedName>
</protein>
<dbReference type="PANTHER" id="PTHR37169">
    <property type="entry name" value="CRISPR SYSTEM ENDORIBONUCLEASE CSX1-RELATED"/>
    <property type="match status" value="1"/>
</dbReference>
<feature type="domain" description="CRISPR system endoribonuclease Csx1 CARF" evidence="2">
    <location>
        <begin position="3"/>
        <end position="167"/>
    </location>
</feature>
<dbReference type="InterPro" id="IPR053857">
    <property type="entry name" value="Csx1_CARF"/>
</dbReference>
<name>A0AAE4T3H1_9EURY</name>
<dbReference type="NCBIfam" id="TIGR02549">
    <property type="entry name" value="CRISPR_DxTHG"/>
    <property type="match status" value="1"/>
</dbReference>
<evidence type="ECO:0000259" key="2">
    <source>
        <dbReference type="Pfam" id="PF22230"/>
    </source>
</evidence>
<accession>A0AAE4T3H1</accession>
<comment type="caution">
    <text evidence="3">The sequence shown here is derived from an EMBL/GenBank/DDBJ whole genome shotgun (WGS) entry which is preliminary data.</text>
</comment>
<dbReference type="NCBIfam" id="TIGR01897">
    <property type="entry name" value="cas_MJ1666"/>
    <property type="match status" value="1"/>
</dbReference>
<reference evidence="3 4" key="1">
    <citation type="submission" date="2023-08" db="EMBL/GenBank/DDBJ databases">
        <title>Draft genome sequence of Thermococcus waiotapuensis WT1T, a thermophilic sulphur-dependent archaeon from order Thermococcales.</title>
        <authorList>
            <person name="Manners S.H."/>
            <person name="Carere C.R."/>
            <person name="Dhami M.K."/>
            <person name="Dobson R.C.J."/>
            <person name="Stott M.B."/>
        </authorList>
    </citation>
    <scope>NUCLEOTIDE SEQUENCE [LARGE SCALE GENOMIC DNA]</scope>
    <source>
        <strain evidence="3 4">WT1</strain>
    </source>
</reference>
<dbReference type="InterPro" id="IPR052875">
    <property type="entry name" value="CRISPR_assoc_ribonuclease"/>
</dbReference>
<gene>
    <name evidence="3" type="primary">csx1</name>
    <name evidence="3" type="ORF">RBI02_04190</name>
</gene>
<dbReference type="Pfam" id="PF22230">
    <property type="entry name" value="Csx1_CARF"/>
    <property type="match status" value="1"/>
</dbReference>
<dbReference type="RefSeq" id="WP_315340769.1">
    <property type="nucleotide sequence ID" value="NZ_JAVDZE010000001.1"/>
</dbReference>
<feature type="region of interest" description="Disordered" evidence="1">
    <location>
        <begin position="311"/>
        <end position="337"/>
    </location>
</feature>
<dbReference type="SUPFAM" id="SSF160980">
    <property type="entry name" value="SSO1389-like"/>
    <property type="match status" value="1"/>
</dbReference>
<evidence type="ECO:0000313" key="3">
    <source>
        <dbReference type="EMBL" id="MDV3103746.1"/>
    </source>
</evidence>
<sequence length="337" mass="37658">MKLLIASWGDFENWREVKYHFGGEVSVGPSTLPILQKAIKPDWTVIVLSETLGKDFSSLEALREELRSRVQEFLERIGAGREVDVLIVPGIGKFGHGTFEGSAMDVYYYALHGLSQVIPLEGELEVHFDITHGLNYITFLVHRALRELLGIRALLSETRFRAYNSDPFVPKLSSELGINVIEDIKVEPHPLTGRLPGLDGYIIPYLTEKKVLGELKRLRAFELIRSEKRKLEAWVGSVVLGLPLLFAEDFPEVEPIEGAVDELMDTWESHVEVSEKSVRRKLAFGEGFGALVKLAFQVKALGKFKLTLPRASTTSTESPGKSSGVLTGRGQTLSWER</sequence>
<dbReference type="AlphaFoldDB" id="A0AAE4T3H1"/>
<dbReference type="Gene3D" id="3.40.50.10640">
    <property type="entry name" value="SSO1389-like"/>
    <property type="match status" value="1"/>
</dbReference>
<keyword evidence="4" id="KW-1185">Reference proteome</keyword>
<dbReference type="PANTHER" id="PTHR37169:SF1">
    <property type="entry name" value="CRISPR SYSTEM ENDORIBONUCLEASE CSX1"/>
    <property type="match status" value="1"/>
</dbReference>